<reference evidence="1 2" key="1">
    <citation type="submission" date="2021-03" db="EMBL/GenBank/DDBJ databases">
        <title>Microbacterium pauli sp. nov., isolated from microfiltered milk.</title>
        <authorList>
            <person name="Bellassi P."/>
            <person name="Fontana A."/>
            <person name="Callegari M.L."/>
            <person name="Lorenzo M."/>
            <person name="Cappa F."/>
        </authorList>
    </citation>
    <scope>NUCLEOTIDE SEQUENCE [LARGE SCALE GENOMIC DNA]</scope>
    <source>
        <strain evidence="1 2">DSM 18909</strain>
    </source>
</reference>
<evidence type="ECO:0000313" key="1">
    <source>
        <dbReference type="EMBL" id="MBT8798417.1"/>
    </source>
</evidence>
<dbReference type="Proteomes" id="UP000740605">
    <property type="component" value="Unassembled WGS sequence"/>
</dbReference>
<name>A0ABS5XV53_9MICO</name>
<accession>A0ABS5XV53</accession>
<evidence type="ECO:0008006" key="3">
    <source>
        <dbReference type="Google" id="ProtNLM"/>
    </source>
</evidence>
<sequence length="157" mass="16982">MTMLSDAVRTLGIDLKKKLNQPVISGDPEDQLRTPLDAFLRALAKALGLSDVNVIGEVQMADINSRPDFAVTVGGALTGFVEVKALGKGADPRSYRGHDKDQFARLSLLPNVLYTDGQSWSLWQNGELVHHVGRLDGDIAVAGAELVAGEWLEAMMR</sequence>
<protein>
    <recommendedName>
        <fullName evidence="3">Restriction endonuclease</fullName>
    </recommendedName>
</protein>
<keyword evidence="2" id="KW-1185">Reference proteome</keyword>
<dbReference type="RefSeq" id="WP_215487650.1">
    <property type="nucleotide sequence ID" value="NZ_BAAAPJ010000006.1"/>
</dbReference>
<gene>
    <name evidence="1" type="ORF">J0P97_10075</name>
</gene>
<organism evidence="1 2">
    <name type="scientific">Microbacterium flavum</name>
    <dbReference type="NCBI Taxonomy" id="415216"/>
    <lineage>
        <taxon>Bacteria</taxon>
        <taxon>Bacillati</taxon>
        <taxon>Actinomycetota</taxon>
        <taxon>Actinomycetes</taxon>
        <taxon>Micrococcales</taxon>
        <taxon>Microbacteriaceae</taxon>
        <taxon>Microbacterium</taxon>
    </lineage>
</organism>
<proteinExistence type="predicted"/>
<comment type="caution">
    <text evidence="1">The sequence shown here is derived from an EMBL/GenBank/DDBJ whole genome shotgun (WGS) entry which is preliminary data.</text>
</comment>
<dbReference type="EMBL" id="JAFLHG010000008">
    <property type="protein sequence ID" value="MBT8798417.1"/>
    <property type="molecule type" value="Genomic_DNA"/>
</dbReference>
<evidence type="ECO:0000313" key="2">
    <source>
        <dbReference type="Proteomes" id="UP000740605"/>
    </source>
</evidence>